<reference evidence="1" key="1">
    <citation type="submission" date="2013-07" db="EMBL/GenBank/DDBJ databases">
        <title>The genome of an arbuscular mycorrhizal fungus provides insights into the evolution of the oldest plant symbiosis.</title>
        <authorList>
            <consortium name="DOE Joint Genome Institute"/>
            <person name="Tisserant E."/>
            <person name="Malbreil M."/>
            <person name="Kuo A."/>
            <person name="Kohler A."/>
            <person name="Symeonidi A."/>
            <person name="Balestrini R."/>
            <person name="Charron P."/>
            <person name="Duensing N."/>
            <person name="Frei-dit-Frey N."/>
            <person name="Gianinazzi-Pearson V."/>
            <person name="Gilbert B."/>
            <person name="Handa Y."/>
            <person name="Hijri M."/>
            <person name="Kaul R."/>
            <person name="Kawaguchi M."/>
            <person name="Krajinski F."/>
            <person name="Lammers P."/>
            <person name="Lapierre D."/>
            <person name="Masclaux F.G."/>
            <person name="Murat C."/>
            <person name="Morin E."/>
            <person name="Ndikumana S."/>
            <person name="Pagni M."/>
            <person name="Petitpierre D."/>
            <person name="Requena N."/>
            <person name="Rosikiewicz P."/>
            <person name="Riley R."/>
            <person name="Saito K."/>
            <person name="San Clemente H."/>
            <person name="Shapiro H."/>
            <person name="van Tuinen D."/>
            <person name="Becard G."/>
            <person name="Bonfante P."/>
            <person name="Paszkowski U."/>
            <person name="Shachar-Hill Y."/>
            <person name="Young J.P."/>
            <person name="Sanders I.R."/>
            <person name="Henrissat B."/>
            <person name="Rensing S.A."/>
            <person name="Grigoriev I.V."/>
            <person name="Corradi N."/>
            <person name="Roux C."/>
            <person name="Martin F."/>
        </authorList>
    </citation>
    <scope>NUCLEOTIDE SEQUENCE</scope>
    <source>
        <strain evidence="1">DAOM 197198</strain>
    </source>
</reference>
<dbReference type="HOGENOM" id="CLU_1971681_0_0_1"/>
<gene>
    <name evidence="1" type="ORF">GLOINDRAFT_87083</name>
</gene>
<protein>
    <submittedName>
        <fullName evidence="1">Uncharacterized protein</fullName>
    </submittedName>
</protein>
<evidence type="ECO:0000313" key="1">
    <source>
        <dbReference type="EMBL" id="ESA01128.1"/>
    </source>
</evidence>
<accession>U9T485</accession>
<sequence length="127" mass="15397">MLHFDTDVELRDQRFTWIFHNKFSFGLSYTLANKRWSFLWTSGWIYNLCEENDQLYEVSFFKTVDYDLDKYERSTKYKNANISCFECYDKVYSHKKEYPTMIGACGGNLRIVILYYVWNVIKILIDL</sequence>
<dbReference type="VEuPathDB" id="FungiDB:RhiirFUN_004863"/>
<dbReference type="AlphaFoldDB" id="U9T485"/>
<name>U9T485_RHIID</name>
<dbReference type="EMBL" id="KI296712">
    <property type="protein sequence ID" value="ESA01128.1"/>
    <property type="molecule type" value="Genomic_DNA"/>
</dbReference>
<proteinExistence type="predicted"/>
<organism evidence="1">
    <name type="scientific">Rhizophagus irregularis (strain DAOM 181602 / DAOM 197198 / MUCL 43194)</name>
    <name type="common">Arbuscular mycorrhizal fungus</name>
    <name type="synonym">Glomus intraradices</name>
    <dbReference type="NCBI Taxonomy" id="747089"/>
    <lineage>
        <taxon>Eukaryota</taxon>
        <taxon>Fungi</taxon>
        <taxon>Fungi incertae sedis</taxon>
        <taxon>Mucoromycota</taxon>
        <taxon>Glomeromycotina</taxon>
        <taxon>Glomeromycetes</taxon>
        <taxon>Glomerales</taxon>
        <taxon>Glomeraceae</taxon>
        <taxon>Rhizophagus</taxon>
    </lineage>
</organism>